<evidence type="ECO:0000313" key="8">
    <source>
        <dbReference type="EMBL" id="HJA79083.1"/>
    </source>
</evidence>
<sequence>MPATSALRHDDAAARRLARGMAVVTAFCLTGDTMLYIALPLCWEACGLNALWQVGVLLAVNRLVRLPLNPLVRRMYLRIPQRTGMLLAVVLAAATTLCYAVAQSFALWLLLRCLWGLAWTLLRLGALFALVAASRQDNRGYLMGSYNGLVRLGSLAGMLGGGLLADIFGFAAVALLFGLLTLAAVPLALRLIPDGGRPDSAQGRDATTLLVRRHLRLPAMRRILVTGFLVTLVFQGIYAASLSRMVALHVGELALFGALTLGCATLAGTLQALRWFWEPWLAPWFGRLSDGPRGRAPVLRACLAGAACALALVALPLPVPLWLALLLFSQFCATGLSTLADAAASDTAEQHGHPTLTLASYTFIADCGSAVGPVLAYTLQDWLSMDAAFVTAAALLLLVLLLWGRQRPATRR</sequence>
<keyword evidence="3 6" id="KW-0812">Transmembrane</keyword>
<evidence type="ECO:0000256" key="3">
    <source>
        <dbReference type="ARBA" id="ARBA00022692"/>
    </source>
</evidence>
<dbReference type="PANTHER" id="PTHR23506">
    <property type="entry name" value="GH10249P"/>
    <property type="match status" value="1"/>
</dbReference>
<feature type="transmembrane region" description="Helical" evidence="6">
    <location>
        <begin position="298"/>
        <end position="315"/>
    </location>
</feature>
<feature type="transmembrane region" description="Helical" evidence="6">
    <location>
        <begin position="21"/>
        <end position="41"/>
    </location>
</feature>
<evidence type="ECO:0000256" key="5">
    <source>
        <dbReference type="ARBA" id="ARBA00023136"/>
    </source>
</evidence>
<evidence type="ECO:0000256" key="4">
    <source>
        <dbReference type="ARBA" id="ARBA00022989"/>
    </source>
</evidence>
<dbReference type="Gene3D" id="1.20.1250.20">
    <property type="entry name" value="MFS general substrate transporter like domains"/>
    <property type="match status" value="1"/>
</dbReference>
<name>A0A9D2HPB7_9BACT</name>
<proteinExistence type="predicted"/>
<dbReference type="InterPro" id="IPR020846">
    <property type="entry name" value="MFS_dom"/>
</dbReference>
<evidence type="ECO:0000313" key="9">
    <source>
        <dbReference type="Proteomes" id="UP000823821"/>
    </source>
</evidence>
<feature type="transmembrane region" description="Helical" evidence="6">
    <location>
        <begin position="382"/>
        <end position="403"/>
    </location>
</feature>
<dbReference type="GO" id="GO:0022857">
    <property type="term" value="F:transmembrane transporter activity"/>
    <property type="evidence" value="ECO:0007669"/>
    <property type="project" value="InterPro"/>
</dbReference>
<dbReference type="PANTHER" id="PTHR23506:SF23">
    <property type="entry name" value="GH10249P"/>
    <property type="match status" value="1"/>
</dbReference>
<feature type="transmembrane region" description="Helical" evidence="6">
    <location>
        <begin position="167"/>
        <end position="189"/>
    </location>
</feature>
<dbReference type="InterPro" id="IPR011701">
    <property type="entry name" value="MFS"/>
</dbReference>
<comment type="subcellular location">
    <subcellularLocation>
        <location evidence="1">Membrane</location>
        <topology evidence="1">Multi-pass membrane protein</topology>
    </subcellularLocation>
</comment>
<dbReference type="AlphaFoldDB" id="A0A9D2HPB7"/>
<dbReference type="GO" id="GO:0016020">
    <property type="term" value="C:membrane"/>
    <property type="evidence" value="ECO:0007669"/>
    <property type="project" value="UniProtKB-SubCell"/>
</dbReference>
<dbReference type="PROSITE" id="PS50850">
    <property type="entry name" value="MFS"/>
    <property type="match status" value="1"/>
</dbReference>
<evidence type="ECO:0000256" key="2">
    <source>
        <dbReference type="ARBA" id="ARBA00022448"/>
    </source>
</evidence>
<feature type="transmembrane region" description="Helical" evidence="6">
    <location>
        <begin position="47"/>
        <end position="64"/>
    </location>
</feature>
<protein>
    <submittedName>
        <fullName evidence="8">MFS transporter</fullName>
    </submittedName>
</protein>
<evidence type="ECO:0000259" key="7">
    <source>
        <dbReference type="PROSITE" id="PS50850"/>
    </source>
</evidence>
<feature type="transmembrane region" description="Helical" evidence="6">
    <location>
        <begin position="223"/>
        <end position="241"/>
    </location>
</feature>
<dbReference type="SUPFAM" id="SSF103473">
    <property type="entry name" value="MFS general substrate transporter"/>
    <property type="match status" value="1"/>
</dbReference>
<dbReference type="InterPro" id="IPR050930">
    <property type="entry name" value="MFS_Vesicular_Transporter"/>
</dbReference>
<evidence type="ECO:0000256" key="1">
    <source>
        <dbReference type="ARBA" id="ARBA00004141"/>
    </source>
</evidence>
<feature type="transmembrane region" description="Helical" evidence="6">
    <location>
        <begin position="140"/>
        <end position="161"/>
    </location>
</feature>
<feature type="transmembrane region" description="Helical" evidence="6">
    <location>
        <begin position="114"/>
        <end position="133"/>
    </location>
</feature>
<accession>A0A9D2HPB7</accession>
<dbReference type="Proteomes" id="UP000823821">
    <property type="component" value="Unassembled WGS sequence"/>
</dbReference>
<comment type="caution">
    <text evidence="8">The sequence shown here is derived from an EMBL/GenBank/DDBJ whole genome shotgun (WGS) entry which is preliminary data.</text>
</comment>
<feature type="transmembrane region" description="Helical" evidence="6">
    <location>
        <begin position="85"/>
        <end position="108"/>
    </location>
</feature>
<keyword evidence="5 6" id="KW-0472">Membrane</keyword>
<keyword evidence="2" id="KW-0813">Transport</keyword>
<reference evidence="8" key="2">
    <citation type="submission" date="2021-04" db="EMBL/GenBank/DDBJ databases">
        <authorList>
            <person name="Gilroy R."/>
        </authorList>
    </citation>
    <scope>NUCLEOTIDE SEQUENCE</scope>
    <source>
        <strain evidence="8">5032</strain>
    </source>
</reference>
<dbReference type="Pfam" id="PF07690">
    <property type="entry name" value="MFS_1"/>
    <property type="match status" value="2"/>
</dbReference>
<reference evidence="8" key="1">
    <citation type="journal article" date="2021" name="PeerJ">
        <title>Extensive microbial diversity within the chicken gut microbiome revealed by metagenomics and culture.</title>
        <authorList>
            <person name="Gilroy R."/>
            <person name="Ravi A."/>
            <person name="Getino M."/>
            <person name="Pursley I."/>
            <person name="Horton D.L."/>
            <person name="Alikhan N.F."/>
            <person name="Baker D."/>
            <person name="Gharbi K."/>
            <person name="Hall N."/>
            <person name="Watson M."/>
            <person name="Adriaenssens E.M."/>
            <person name="Foster-Nyarko E."/>
            <person name="Jarju S."/>
            <person name="Secka A."/>
            <person name="Antonio M."/>
            <person name="Oren A."/>
            <person name="Chaudhuri R.R."/>
            <person name="La Ragione R."/>
            <person name="Hildebrand F."/>
            <person name="Pallen M.J."/>
        </authorList>
    </citation>
    <scope>NUCLEOTIDE SEQUENCE</scope>
    <source>
        <strain evidence="8">5032</strain>
    </source>
</reference>
<feature type="transmembrane region" description="Helical" evidence="6">
    <location>
        <begin position="253"/>
        <end position="277"/>
    </location>
</feature>
<gene>
    <name evidence="8" type="ORF">H9784_05860</name>
</gene>
<evidence type="ECO:0000256" key="6">
    <source>
        <dbReference type="SAM" id="Phobius"/>
    </source>
</evidence>
<keyword evidence="4 6" id="KW-1133">Transmembrane helix</keyword>
<dbReference type="EMBL" id="DWZD01000039">
    <property type="protein sequence ID" value="HJA79083.1"/>
    <property type="molecule type" value="Genomic_DNA"/>
</dbReference>
<organism evidence="8 9">
    <name type="scientific">Candidatus Desulfovibrio intestinavium</name>
    <dbReference type="NCBI Taxonomy" id="2838534"/>
    <lineage>
        <taxon>Bacteria</taxon>
        <taxon>Pseudomonadati</taxon>
        <taxon>Thermodesulfobacteriota</taxon>
        <taxon>Desulfovibrionia</taxon>
        <taxon>Desulfovibrionales</taxon>
        <taxon>Desulfovibrionaceae</taxon>
        <taxon>Desulfovibrio</taxon>
    </lineage>
</organism>
<feature type="domain" description="Major facilitator superfamily (MFS) profile" evidence="7">
    <location>
        <begin position="1"/>
        <end position="411"/>
    </location>
</feature>
<dbReference type="InterPro" id="IPR036259">
    <property type="entry name" value="MFS_trans_sf"/>
</dbReference>